<sequence length="201" mass="22306">MTASSVAASHPAMPPNAPRIGGAVTRALGRAILRLGGWRIVGAFPDIPRMVIIVAPHSSAWDAIWGLAAKLAMGVDIVFLAKAELFRGPVGWVLRWLGGRPVNRSRAHGVVEQAVDTLRKRDRRWLVLAPEGTRRRVETWKSGFRHIARAAQVPVFCAAFHYPDRQIILGEVFAMTDDAEADMARIRRWYRPFVGKNRGTV</sequence>
<dbReference type="PANTHER" id="PTHR10434">
    <property type="entry name" value="1-ACYL-SN-GLYCEROL-3-PHOSPHATE ACYLTRANSFERASE"/>
    <property type="match status" value="1"/>
</dbReference>
<gene>
    <name evidence="5" type="ORF">HNQ52_001347</name>
</gene>
<dbReference type="InterPro" id="IPR002123">
    <property type="entry name" value="Plipid/glycerol_acylTrfase"/>
</dbReference>
<evidence type="ECO:0000259" key="4">
    <source>
        <dbReference type="SMART" id="SM00563"/>
    </source>
</evidence>
<name>A0A7W8G0J1_9GAMM</name>
<dbReference type="Pfam" id="PF01553">
    <property type="entry name" value="Acyltransferase"/>
    <property type="match status" value="1"/>
</dbReference>
<keyword evidence="3 5" id="KW-0012">Acyltransferase</keyword>
<dbReference type="PANTHER" id="PTHR10434:SF9">
    <property type="entry name" value="PHOSPHOLIPID_GLYCEROL ACYLTRANSFERASE DOMAIN-CONTAINING PROTEIN"/>
    <property type="match status" value="1"/>
</dbReference>
<dbReference type="GO" id="GO:0003841">
    <property type="term" value="F:1-acylglycerol-3-phosphate O-acyltransferase activity"/>
    <property type="evidence" value="ECO:0007669"/>
    <property type="project" value="TreeGrafter"/>
</dbReference>
<dbReference type="CDD" id="cd07988">
    <property type="entry name" value="LPLAT_ABO13168-like"/>
    <property type="match status" value="1"/>
</dbReference>
<proteinExistence type="predicted"/>
<keyword evidence="2 5" id="KW-0808">Transferase</keyword>
<dbReference type="SUPFAM" id="SSF69593">
    <property type="entry name" value="Glycerol-3-phosphate (1)-acyltransferase"/>
    <property type="match status" value="1"/>
</dbReference>
<evidence type="ECO:0000256" key="3">
    <source>
        <dbReference type="ARBA" id="ARBA00023315"/>
    </source>
</evidence>
<comment type="caution">
    <text evidence="5">The sequence shown here is derived from an EMBL/GenBank/DDBJ whole genome shotgun (WGS) entry which is preliminary data.</text>
</comment>
<dbReference type="SMART" id="SM00563">
    <property type="entry name" value="PlsC"/>
    <property type="match status" value="1"/>
</dbReference>
<dbReference type="EMBL" id="JACHHP010000002">
    <property type="protein sequence ID" value="MBB5207818.1"/>
    <property type="molecule type" value="Genomic_DNA"/>
</dbReference>
<accession>A0A7W8G0J1</accession>
<evidence type="ECO:0000313" key="6">
    <source>
        <dbReference type="Proteomes" id="UP000521199"/>
    </source>
</evidence>
<dbReference type="Proteomes" id="UP000521199">
    <property type="component" value="Unassembled WGS sequence"/>
</dbReference>
<organism evidence="5 6">
    <name type="scientific">Chiayiivirga flava</name>
    <dbReference type="NCBI Taxonomy" id="659595"/>
    <lineage>
        <taxon>Bacteria</taxon>
        <taxon>Pseudomonadati</taxon>
        <taxon>Pseudomonadota</taxon>
        <taxon>Gammaproteobacteria</taxon>
        <taxon>Lysobacterales</taxon>
        <taxon>Lysobacteraceae</taxon>
        <taxon>Chiayiivirga</taxon>
    </lineage>
</organism>
<reference evidence="5 6" key="1">
    <citation type="submission" date="2020-08" db="EMBL/GenBank/DDBJ databases">
        <title>Genomic Encyclopedia of Type Strains, Phase IV (KMG-IV): sequencing the most valuable type-strain genomes for metagenomic binning, comparative biology and taxonomic classification.</title>
        <authorList>
            <person name="Goeker M."/>
        </authorList>
    </citation>
    <scope>NUCLEOTIDE SEQUENCE [LARGE SCALE GENOMIC DNA]</scope>
    <source>
        <strain evidence="5 6">DSM 24163</strain>
    </source>
</reference>
<evidence type="ECO:0000256" key="1">
    <source>
        <dbReference type="ARBA" id="ARBA00005189"/>
    </source>
</evidence>
<dbReference type="GO" id="GO:0006654">
    <property type="term" value="P:phosphatidic acid biosynthetic process"/>
    <property type="evidence" value="ECO:0007669"/>
    <property type="project" value="TreeGrafter"/>
</dbReference>
<keyword evidence="6" id="KW-1185">Reference proteome</keyword>
<evidence type="ECO:0000313" key="5">
    <source>
        <dbReference type="EMBL" id="MBB5207818.1"/>
    </source>
</evidence>
<evidence type="ECO:0000256" key="2">
    <source>
        <dbReference type="ARBA" id="ARBA00022679"/>
    </source>
</evidence>
<comment type="pathway">
    <text evidence="1">Lipid metabolism.</text>
</comment>
<dbReference type="AlphaFoldDB" id="A0A7W8G0J1"/>
<protein>
    <submittedName>
        <fullName evidence="5">1-acyl-sn-glycerol-3-phosphate acyltransferase</fullName>
    </submittedName>
</protein>
<feature type="domain" description="Phospholipid/glycerol acyltransferase" evidence="4">
    <location>
        <begin position="51"/>
        <end position="163"/>
    </location>
</feature>